<comment type="similarity">
    <text evidence="1">Belongs to the tannase family.</text>
</comment>
<dbReference type="Pfam" id="PF07519">
    <property type="entry name" value="Tannase"/>
    <property type="match status" value="1"/>
</dbReference>
<evidence type="ECO:0000256" key="8">
    <source>
        <dbReference type="SAM" id="SignalP"/>
    </source>
</evidence>
<dbReference type="RefSeq" id="WP_212493258.1">
    <property type="nucleotide sequence ID" value="NZ_JAFCJH010000017.1"/>
</dbReference>
<keyword evidence="10" id="KW-1185">Reference proteome</keyword>
<evidence type="ECO:0000256" key="4">
    <source>
        <dbReference type="ARBA" id="ARBA00022729"/>
    </source>
</evidence>
<evidence type="ECO:0000256" key="1">
    <source>
        <dbReference type="ARBA" id="ARBA00006249"/>
    </source>
</evidence>
<dbReference type="GO" id="GO:0016787">
    <property type="term" value="F:hydrolase activity"/>
    <property type="evidence" value="ECO:0007669"/>
    <property type="project" value="UniProtKB-KW"/>
</dbReference>
<protein>
    <submittedName>
        <fullName evidence="9">Tannase/feruloyl esterase family alpha/beta hydrolase</fullName>
    </submittedName>
</protein>
<keyword evidence="3" id="KW-0479">Metal-binding</keyword>
<dbReference type="InterPro" id="IPR011118">
    <property type="entry name" value="Tannase/feruloyl_esterase"/>
</dbReference>
<dbReference type="InterPro" id="IPR029058">
    <property type="entry name" value="AB_hydrolase_fold"/>
</dbReference>
<accession>A0ABS5FKM4</accession>
<dbReference type="EMBL" id="JAFCJH010000017">
    <property type="protein sequence ID" value="MBR0797333.1"/>
    <property type="molecule type" value="Genomic_DNA"/>
</dbReference>
<dbReference type="PANTHER" id="PTHR33938">
    <property type="entry name" value="FERULOYL ESTERASE B-RELATED"/>
    <property type="match status" value="1"/>
</dbReference>
<name>A0ABS5FKM4_9BRAD</name>
<keyword evidence="5 9" id="KW-0378">Hydrolase</keyword>
<evidence type="ECO:0000256" key="7">
    <source>
        <dbReference type="ARBA" id="ARBA00023157"/>
    </source>
</evidence>
<dbReference type="Proteomes" id="UP001315278">
    <property type="component" value="Unassembled WGS sequence"/>
</dbReference>
<keyword evidence="7" id="KW-1015">Disulfide bond</keyword>
<evidence type="ECO:0000256" key="3">
    <source>
        <dbReference type="ARBA" id="ARBA00022723"/>
    </source>
</evidence>
<feature type="signal peptide" evidence="8">
    <location>
        <begin position="1"/>
        <end position="21"/>
    </location>
</feature>
<organism evidence="9 10">
    <name type="scientific">Bradyrhizobium jicamae</name>
    <dbReference type="NCBI Taxonomy" id="280332"/>
    <lineage>
        <taxon>Bacteria</taxon>
        <taxon>Pseudomonadati</taxon>
        <taxon>Pseudomonadota</taxon>
        <taxon>Alphaproteobacteria</taxon>
        <taxon>Hyphomicrobiales</taxon>
        <taxon>Nitrobacteraceae</taxon>
        <taxon>Bradyrhizobium</taxon>
    </lineage>
</organism>
<reference evidence="10" key="1">
    <citation type="journal article" date="2021" name="ISME J.">
        <title>Evolutionary origin and ecological implication of a unique nif island in free-living Bradyrhizobium lineages.</title>
        <authorList>
            <person name="Tao J."/>
        </authorList>
    </citation>
    <scope>NUCLEOTIDE SEQUENCE [LARGE SCALE GENOMIC DNA]</scope>
    <source>
        <strain evidence="10">SZCCT0434</strain>
    </source>
</reference>
<sequence length="621" mass="65000">MKPLWLASTIVAGWAALGAPATGQASEGLSPGGVAPRSSCAGLTGLTLANTQILSATQKSGYCNVIGVINKRTSTQDPDHFTYAIGFALNLPNTWHGRFEMMGGGGTDGSLQSDPQGSAGIELGQGWAIAADDGGHEDSASNAVGGYQDDDANAGGSAHFAIDAQARRDYGYNGIEKTATVAKQIISSYYGLDTVYSYIMGCSNGGRDAMVASQKFPWLFDGVISQNPGFNLPQAGLAEAWNEQVLGRLATTTDVNGQPFIASTFPAQDMEVASAAILSACDALDGLVDGIIDNYHACTARKVYPALASYTCGTGSHGSTPHGGSCLTSTQVDALKKIYSGPVNSNGQRLYSNWFWDAGIWTPPSAPGAGWGFWNVVTAPVPGVNTAINLTLGAGAIPMIFQTPPVVTPVNGPTGQEAFVFHFNFDTDAPKIFASTQAYPESSMDFMAAVSTDLRPFRQRGGKLIVSSSVNDGIFSGASIARWYRKMSQRMGSQTGDFARLFMVPNMAHCGGGAATTSFAGNELDAITNWVEKGIAPDRIVAANTNATSPYPAGAPFDPRVAVNFPTGGTRPLCPYPRIPAYQGSGMTNNAANFACVDPQFKPGGDHDFFDDDDGRGNNAQ</sequence>
<feature type="chain" id="PRO_5045993710" evidence="8">
    <location>
        <begin position="22"/>
        <end position="621"/>
    </location>
</feature>
<dbReference type="SUPFAM" id="SSF53474">
    <property type="entry name" value="alpha/beta-Hydrolases"/>
    <property type="match status" value="1"/>
</dbReference>
<evidence type="ECO:0000256" key="5">
    <source>
        <dbReference type="ARBA" id="ARBA00022801"/>
    </source>
</evidence>
<evidence type="ECO:0000313" key="10">
    <source>
        <dbReference type="Proteomes" id="UP001315278"/>
    </source>
</evidence>
<gene>
    <name evidence="9" type="ORF">JQ615_18245</name>
</gene>
<comment type="caution">
    <text evidence="9">The sequence shown here is derived from an EMBL/GenBank/DDBJ whole genome shotgun (WGS) entry which is preliminary data.</text>
</comment>
<keyword evidence="6" id="KW-0106">Calcium</keyword>
<proteinExistence type="inferred from homology"/>
<dbReference type="PANTHER" id="PTHR33938:SF15">
    <property type="entry name" value="FERULOYL ESTERASE B-RELATED"/>
    <property type="match status" value="1"/>
</dbReference>
<evidence type="ECO:0000256" key="6">
    <source>
        <dbReference type="ARBA" id="ARBA00022837"/>
    </source>
</evidence>
<evidence type="ECO:0000313" key="9">
    <source>
        <dbReference type="EMBL" id="MBR0797333.1"/>
    </source>
</evidence>
<keyword evidence="4 8" id="KW-0732">Signal</keyword>
<dbReference type="Gene3D" id="3.40.50.1820">
    <property type="entry name" value="alpha/beta hydrolase"/>
    <property type="match status" value="1"/>
</dbReference>
<keyword evidence="2" id="KW-0719">Serine esterase</keyword>
<evidence type="ECO:0000256" key="2">
    <source>
        <dbReference type="ARBA" id="ARBA00022487"/>
    </source>
</evidence>